<evidence type="ECO:0000313" key="2">
    <source>
        <dbReference type="Proteomes" id="UP000118435"/>
    </source>
</evidence>
<name>A0A0K1H0X7_9BETA</name>
<protein>
    <submittedName>
        <fullName evidence="1">Uncharacterized protein</fullName>
    </submittedName>
</protein>
<organism evidence="1 2">
    <name type="scientific">Cynomolgus macaque cytomegalovirus strain Mauritius</name>
    <dbReference type="NCBI Taxonomy" id="1690255"/>
    <lineage>
        <taxon>Viruses</taxon>
        <taxon>Duplodnaviria</taxon>
        <taxon>Heunggongvirae</taxon>
        <taxon>Peploviricota</taxon>
        <taxon>Herviviricetes</taxon>
        <taxon>Herpesvirales</taxon>
        <taxon>Orthoherpesviridae</taxon>
        <taxon>Betaherpesvirinae</taxon>
        <taxon>Cytomegalovirus</taxon>
        <taxon>Cytomegalovirus macacinebeta3</taxon>
    </lineage>
</organism>
<sequence>MAPKQYGVYGIMPIQYGRSGTEPKFLGTVPGRTF</sequence>
<evidence type="ECO:0000313" key="1">
    <source>
        <dbReference type="EMBL" id="AKT72924.1"/>
    </source>
</evidence>
<gene>
    <name evidence="1" type="primary">Cy165</name>
</gene>
<reference evidence="1 2" key="1">
    <citation type="journal article" date="2016" name="BMC Genomics">
        <title>A novel strain of cynomolgus macaque cytomegalovirus: implications for host-virus co-evolution.</title>
        <authorList>
            <person name="Russell J.N."/>
            <person name="Marsh A.K."/>
            <person name="Willer D.O."/>
            <person name="Ambagala A.P."/>
            <person name="Dzamba M."/>
            <person name="Chan J.K."/>
            <person name="Pilon R."/>
            <person name="Fournier J."/>
            <person name="Brudno M."/>
            <person name="Antony J.M."/>
            <person name="Sandstrom P."/>
            <person name="Evans B.J."/>
            <person name="MacDonald K.S."/>
        </authorList>
    </citation>
    <scope>NUCLEOTIDE SEQUENCE [LARGE SCALE GENOMIC DNA]</scope>
    <source>
        <strain evidence="1">Mauritius</strain>
    </source>
</reference>
<dbReference type="Proteomes" id="UP000118435">
    <property type="component" value="Segment"/>
</dbReference>
<accession>A0A0K1H0X7</accession>
<dbReference type="EMBL" id="KP796148">
    <property type="protein sequence ID" value="AKT72924.1"/>
    <property type="molecule type" value="Genomic_DNA"/>
</dbReference>
<proteinExistence type="predicted"/>